<reference evidence="1" key="1">
    <citation type="journal article" date="2021" name="New Phytol.">
        <title>Evolutionary innovations through gain and loss of genes in the ectomycorrhizal Boletales.</title>
        <authorList>
            <person name="Wu G."/>
            <person name="Miyauchi S."/>
            <person name="Morin E."/>
            <person name="Kuo A."/>
            <person name="Drula E."/>
            <person name="Varga T."/>
            <person name="Kohler A."/>
            <person name="Feng B."/>
            <person name="Cao Y."/>
            <person name="Lipzen A."/>
            <person name="Daum C."/>
            <person name="Hundley H."/>
            <person name="Pangilinan J."/>
            <person name="Johnson J."/>
            <person name="Barry K."/>
            <person name="LaButti K."/>
            <person name="Ng V."/>
            <person name="Ahrendt S."/>
            <person name="Min B."/>
            <person name="Choi I.G."/>
            <person name="Park H."/>
            <person name="Plett J.M."/>
            <person name="Magnuson J."/>
            <person name="Spatafora J.W."/>
            <person name="Nagy L.G."/>
            <person name="Henrissat B."/>
            <person name="Grigoriev I.V."/>
            <person name="Yang Z.L."/>
            <person name="Xu J."/>
            <person name="Martin F.M."/>
        </authorList>
    </citation>
    <scope>NUCLEOTIDE SEQUENCE</scope>
    <source>
        <strain evidence="1">ATCC 28755</strain>
    </source>
</reference>
<gene>
    <name evidence="1" type="ORF">BJ138DRAFT_1052668</name>
</gene>
<evidence type="ECO:0000313" key="1">
    <source>
        <dbReference type="EMBL" id="KAH7916394.1"/>
    </source>
</evidence>
<comment type="caution">
    <text evidence="1">The sequence shown here is derived from an EMBL/GenBank/DDBJ whole genome shotgun (WGS) entry which is preliminary data.</text>
</comment>
<protein>
    <submittedName>
        <fullName evidence="1">Uncharacterized protein</fullName>
    </submittedName>
</protein>
<proteinExistence type="predicted"/>
<dbReference type="EMBL" id="MU267591">
    <property type="protein sequence ID" value="KAH7916394.1"/>
    <property type="molecule type" value="Genomic_DNA"/>
</dbReference>
<keyword evidence="2" id="KW-1185">Reference proteome</keyword>
<evidence type="ECO:0000313" key="2">
    <source>
        <dbReference type="Proteomes" id="UP000790377"/>
    </source>
</evidence>
<organism evidence="1 2">
    <name type="scientific">Hygrophoropsis aurantiaca</name>
    <dbReference type="NCBI Taxonomy" id="72124"/>
    <lineage>
        <taxon>Eukaryota</taxon>
        <taxon>Fungi</taxon>
        <taxon>Dikarya</taxon>
        <taxon>Basidiomycota</taxon>
        <taxon>Agaricomycotina</taxon>
        <taxon>Agaricomycetes</taxon>
        <taxon>Agaricomycetidae</taxon>
        <taxon>Boletales</taxon>
        <taxon>Coniophorineae</taxon>
        <taxon>Hygrophoropsidaceae</taxon>
        <taxon>Hygrophoropsis</taxon>
    </lineage>
</organism>
<accession>A0ACB8AT26</accession>
<dbReference type="Proteomes" id="UP000790377">
    <property type="component" value="Unassembled WGS sequence"/>
</dbReference>
<name>A0ACB8AT26_9AGAM</name>
<sequence length="614" mass="68631">MRIPGAWDARMFLDGLPCLSTLSDDVLVDHVFVHLAIEDILSLRQVSKLYYNLTHHGIIWKRFLKRIGSNAPPLPPSFRHSLECMSSFEAERLVTRAITLHANWSSSIPQASTMESFWAHRQILSMVVLPGGKYLVASVCNPARTHYSLVVYALDHRIGGVVPLAETPVKQKAYNLRAKYMIIEGTPCIAIAYIRRRISPGYKGRTTVDPSLFSSGHNNHRHHIDSPVPLQYVCTCLSISLKALDTLANPRFPPGSTQFFEFANSQEPPFRLLSVLRSSSEFGQIDLADIEGIPNMAVAKFPNKIIFKELTCRGLVSHLICAPHVFYASQEHILCNFRLLPHQDQVLVIRTIQSPPPPGAPPPGAPPLQPIGRVSLGMFQIPYPGDTESEECYPDDSCFCDVNDIEDVQISDPSEATATTYDSAYPPPQIHIFYRMRRNIALCAFTIPPTSPAILLNPSIPHYDLFNCIPSMPSVFRTTDAGRAFALPGIHRTLICLTNREDRTDNPPVNHLFSYCSSCDASDMPRGDLLTSIRRKRYIPRSDSFARIQIAPELRNRLKQGVLAIAWDETIGRIFFAQANDPSIHVVDMAKAPHETLSGQRLPLALADDRMLEL</sequence>